<keyword evidence="3" id="KW-1185">Reference proteome</keyword>
<organism evidence="2 3">
    <name type="scientific">Aquatica leii</name>
    <dbReference type="NCBI Taxonomy" id="1421715"/>
    <lineage>
        <taxon>Eukaryota</taxon>
        <taxon>Metazoa</taxon>
        <taxon>Ecdysozoa</taxon>
        <taxon>Arthropoda</taxon>
        <taxon>Hexapoda</taxon>
        <taxon>Insecta</taxon>
        <taxon>Pterygota</taxon>
        <taxon>Neoptera</taxon>
        <taxon>Endopterygota</taxon>
        <taxon>Coleoptera</taxon>
        <taxon>Polyphaga</taxon>
        <taxon>Elateriformia</taxon>
        <taxon>Elateroidea</taxon>
        <taxon>Lampyridae</taxon>
        <taxon>Luciolinae</taxon>
        <taxon>Aquatica</taxon>
    </lineage>
</organism>
<dbReference type="EMBL" id="JARPUR010000006">
    <property type="protein sequence ID" value="KAK4874838.1"/>
    <property type="molecule type" value="Genomic_DNA"/>
</dbReference>
<gene>
    <name evidence="2" type="ORF">RN001_014198</name>
</gene>
<dbReference type="AlphaFoldDB" id="A0AAN7P3V0"/>
<proteinExistence type="predicted"/>
<name>A0AAN7P3V0_9COLE</name>
<sequence>MNHIDTVFESSSREILSLTRKLVNFKLQEKLLGSYRVKNYTKEPTKQKENEHFKRHPNILTSSGSDTSGKTSTVRNGYQKYEPVLHNCNEQICNVEYNEIESYASSPRHTETSLDESSTEVEEFVNSPTVNFILKNGTYSNRMIKLKNKVKDSIDSKLEVESIQRRIPKRLADKKLFHFMQRSLTCLEDISLSLSNKIVLPDGEEDWQRRRVRNLEFSSRFQRNYLYQLGRQIIELQKSIRMPHHTKSVVQCVITAHQSMLQAFLAYNSHIPTCLGNVVLDKLKLMIDHAKHLLSIHSRLLVSGDLEASRKQNLIQSISGRCDAVLEKGTEIMTKSTELVAPKKSAIKSSRSTNKLSSKNNLRKRIESKLSMYSMPATVKKRDAWKRAYDTVSNDKFKNSHVVQSRYKTAGFKHRPPLEKNKTNAQTKTKLFQKKSVTNLKDTPLASPKNEDNIKTMIAMIKEEEERQRKEKCRRPLLAGLECVLPLLKSICEKLIANGDEVMQQEQFENMLRTLMDMALQGTINKENVNHYLGTNGEVQKNSFNLSYKSLPNLIHKVDSKILNGKVQSENGKQHSENSDIEVYLPSDVTVEKKRGTVRIHQRSDTWKTVSVTGEKNAQLICIRDDCLTPEVLFKEPNPSLVTITRASTVEDDSDMDQKTKKAPIQKLHTVKISRLPKSMLRTIAPLRKSEIKSILQGKLQQIRYMQGIPMYCKTSKRHPWQIVDQIAENLLNEILLTLVQEIQVNGILQNLYNSEFQ</sequence>
<feature type="compositionally biased region" description="Low complexity" evidence="1">
    <location>
        <begin position="61"/>
        <end position="73"/>
    </location>
</feature>
<accession>A0AAN7P3V0</accession>
<feature type="region of interest" description="Disordered" evidence="1">
    <location>
        <begin position="44"/>
        <end position="74"/>
    </location>
</feature>
<comment type="caution">
    <text evidence="2">The sequence shown here is derived from an EMBL/GenBank/DDBJ whole genome shotgun (WGS) entry which is preliminary data.</text>
</comment>
<evidence type="ECO:0000256" key="1">
    <source>
        <dbReference type="SAM" id="MobiDB-lite"/>
    </source>
</evidence>
<protein>
    <submittedName>
        <fullName evidence="2">Uncharacterized protein</fullName>
    </submittedName>
</protein>
<dbReference type="Proteomes" id="UP001353858">
    <property type="component" value="Unassembled WGS sequence"/>
</dbReference>
<evidence type="ECO:0000313" key="3">
    <source>
        <dbReference type="Proteomes" id="UP001353858"/>
    </source>
</evidence>
<reference evidence="3" key="1">
    <citation type="submission" date="2023-01" db="EMBL/GenBank/DDBJ databases">
        <title>Key to firefly adult light organ development and bioluminescence: homeobox transcription factors regulate luciferase expression and transportation to peroxisome.</title>
        <authorList>
            <person name="Fu X."/>
        </authorList>
    </citation>
    <scope>NUCLEOTIDE SEQUENCE [LARGE SCALE GENOMIC DNA]</scope>
</reference>
<evidence type="ECO:0000313" key="2">
    <source>
        <dbReference type="EMBL" id="KAK4874838.1"/>
    </source>
</evidence>